<reference evidence="1 2" key="1">
    <citation type="submission" date="2021-04" db="EMBL/GenBank/DDBJ databases">
        <authorList>
            <person name="De Guttry C."/>
            <person name="Zahm M."/>
            <person name="Klopp C."/>
            <person name="Cabau C."/>
            <person name="Louis A."/>
            <person name="Berthelot C."/>
            <person name="Parey E."/>
            <person name="Roest Crollius H."/>
            <person name="Montfort J."/>
            <person name="Robinson-Rechavi M."/>
            <person name="Bucao C."/>
            <person name="Bouchez O."/>
            <person name="Gislard M."/>
            <person name="Lluch J."/>
            <person name="Milhes M."/>
            <person name="Lampietro C."/>
            <person name="Lopez Roques C."/>
            <person name="Donnadieu C."/>
            <person name="Braasch I."/>
            <person name="Desvignes T."/>
            <person name="Postlethwait J."/>
            <person name="Bobe J."/>
            <person name="Wedekind C."/>
            <person name="Guiguen Y."/>
        </authorList>
    </citation>
    <scope>NUCLEOTIDE SEQUENCE [LARGE SCALE GENOMIC DNA]</scope>
    <source>
        <strain evidence="1">Cs_M1</strain>
        <tissue evidence="1">Blood</tissue>
    </source>
</reference>
<dbReference type="Proteomes" id="UP001356427">
    <property type="component" value="Unassembled WGS sequence"/>
</dbReference>
<dbReference type="EMBL" id="JAGTTL010000038">
    <property type="protein sequence ID" value="KAK6292241.1"/>
    <property type="molecule type" value="Genomic_DNA"/>
</dbReference>
<name>A0AAN8KTG1_9TELE</name>
<sequence length="53" mass="6029">ERVRAGWSEERRGLELGGLRIGEERVRAGWSVERRGLELGGLRRGEELGGLRR</sequence>
<gene>
    <name evidence="1" type="ORF">J4Q44_G00368250</name>
</gene>
<comment type="caution">
    <text evidence="1">The sequence shown here is derived from an EMBL/GenBank/DDBJ whole genome shotgun (WGS) entry which is preliminary data.</text>
</comment>
<accession>A0AAN8KTG1</accession>
<evidence type="ECO:0000313" key="1">
    <source>
        <dbReference type="EMBL" id="KAK6292241.1"/>
    </source>
</evidence>
<evidence type="ECO:0000313" key="2">
    <source>
        <dbReference type="Proteomes" id="UP001356427"/>
    </source>
</evidence>
<organism evidence="1 2">
    <name type="scientific">Coregonus suidteri</name>
    <dbReference type="NCBI Taxonomy" id="861788"/>
    <lineage>
        <taxon>Eukaryota</taxon>
        <taxon>Metazoa</taxon>
        <taxon>Chordata</taxon>
        <taxon>Craniata</taxon>
        <taxon>Vertebrata</taxon>
        <taxon>Euteleostomi</taxon>
        <taxon>Actinopterygii</taxon>
        <taxon>Neopterygii</taxon>
        <taxon>Teleostei</taxon>
        <taxon>Protacanthopterygii</taxon>
        <taxon>Salmoniformes</taxon>
        <taxon>Salmonidae</taxon>
        <taxon>Coregoninae</taxon>
        <taxon>Coregonus</taxon>
    </lineage>
</organism>
<feature type="non-terminal residue" evidence="1">
    <location>
        <position position="53"/>
    </location>
</feature>
<dbReference type="AlphaFoldDB" id="A0AAN8KTG1"/>
<proteinExistence type="predicted"/>
<protein>
    <submittedName>
        <fullName evidence="1">Uncharacterized protein</fullName>
    </submittedName>
</protein>
<keyword evidence="2" id="KW-1185">Reference proteome</keyword>
<feature type="non-terminal residue" evidence="1">
    <location>
        <position position="1"/>
    </location>
</feature>